<dbReference type="InterPro" id="IPR041522">
    <property type="entry name" value="CdaR_GGDEF"/>
</dbReference>
<evidence type="ECO:0000259" key="2">
    <source>
        <dbReference type="Pfam" id="PF13556"/>
    </source>
</evidence>
<evidence type="ECO:0000256" key="1">
    <source>
        <dbReference type="ARBA" id="ARBA00006754"/>
    </source>
</evidence>
<reference evidence="4 5" key="1">
    <citation type="submission" date="2018-05" db="EMBL/GenBank/DDBJ databases">
        <title>Genomic Encyclopedia of Type Strains, Phase IV (KMG-IV): sequencing the most valuable type-strain genomes for metagenomic binning, comparative biology and taxonomic classification.</title>
        <authorList>
            <person name="Goeker M."/>
        </authorList>
    </citation>
    <scope>NUCLEOTIDE SEQUENCE [LARGE SCALE GENOMIC DNA]</scope>
    <source>
        <strain evidence="4 5">JC118</strain>
    </source>
</reference>
<organism evidence="4 5">
    <name type="scientific">Dielma fastidiosa</name>
    <dbReference type="NCBI Taxonomy" id="1034346"/>
    <lineage>
        <taxon>Bacteria</taxon>
        <taxon>Bacillati</taxon>
        <taxon>Bacillota</taxon>
        <taxon>Erysipelotrichia</taxon>
        <taxon>Erysipelotrichales</taxon>
        <taxon>Erysipelotrichaceae</taxon>
        <taxon>Dielma</taxon>
    </lineage>
</organism>
<comment type="similarity">
    <text evidence="1">Belongs to the CdaR family.</text>
</comment>
<dbReference type="Pfam" id="PF13556">
    <property type="entry name" value="HTH_30"/>
    <property type="match status" value="1"/>
</dbReference>
<dbReference type="Pfam" id="PF17853">
    <property type="entry name" value="GGDEF_2"/>
    <property type="match status" value="1"/>
</dbReference>
<dbReference type="OrthoDB" id="143422at2"/>
<comment type="caution">
    <text evidence="4">The sequence shown here is derived from an EMBL/GenBank/DDBJ whole genome shotgun (WGS) entry which is preliminary data.</text>
</comment>
<name>A0A318LD58_9FIRM</name>
<dbReference type="PANTHER" id="PTHR33744">
    <property type="entry name" value="CARBOHYDRATE DIACID REGULATOR"/>
    <property type="match status" value="1"/>
</dbReference>
<dbReference type="InterPro" id="IPR042070">
    <property type="entry name" value="PucR_C-HTH_sf"/>
</dbReference>
<dbReference type="Gene3D" id="1.10.10.2840">
    <property type="entry name" value="PucR C-terminal helix-turn-helix domain"/>
    <property type="match status" value="1"/>
</dbReference>
<sequence length="533" mass="61608">MNNNCELNNFQLILNFIQKREEFKMLKKSSELNQTINRIRMITALDKTYGLKFNQDTLYFINDKDLTSFDFPDNLQFIILNTDKSQLPAMLCDHAALIILCSDESAFMNLYQYAEELRETAEKMNHFILQLAKNISENASLDDIVASISEIYQRPISIIDNAYSVMAFSSFCETDTHLIKEYRRGYLDEGAVAMLNRINFMTPLSKSTKIRYYDVDEEAGGNILGYSRNNYSLIYVNNVAMAAISVFDNYDISDCMLAFLEPISFMLSLHLQKQEFYMLNKGSYYNHLLSVITCGVPFNSEVMVSRLQSLGYTVKHYLYFMAVELNASDGKDLKAVSSIAEYVKNMIANSIYLILNNRILFLVSRDEPIQRSSILKWEKSIRSIHVLLGISNAFEDLNASQQYIQEANSAIEMGTQIHPEQCIYIFDDYQIYAASKYLLEAGKSELVLYPPLMKLIEYDKKHKTNLTETLQEYLVNPKKPLEVCDKLFIHKNTLYYRLDKIRNIIGADFESVEQVTKINLSLKMLKYREKSNG</sequence>
<keyword evidence="5" id="KW-1185">Reference proteome</keyword>
<dbReference type="STRING" id="1034346.GCA_000313565_00611"/>
<proteinExistence type="inferred from homology"/>
<dbReference type="Proteomes" id="UP000247612">
    <property type="component" value="Unassembled WGS sequence"/>
</dbReference>
<accession>A0A318LD58</accession>
<dbReference type="PANTHER" id="PTHR33744:SF15">
    <property type="entry name" value="CARBOHYDRATE DIACID REGULATOR"/>
    <property type="match status" value="1"/>
</dbReference>
<feature type="domain" description="PucR C-terminal helix-turn-helix" evidence="2">
    <location>
        <begin position="466"/>
        <end position="523"/>
    </location>
</feature>
<dbReference type="InterPro" id="IPR025736">
    <property type="entry name" value="PucR_C-HTH_dom"/>
</dbReference>
<dbReference type="InterPro" id="IPR051448">
    <property type="entry name" value="CdaR-like_regulators"/>
</dbReference>
<feature type="domain" description="CdaR GGDEF-like" evidence="3">
    <location>
        <begin position="302"/>
        <end position="413"/>
    </location>
</feature>
<dbReference type="AlphaFoldDB" id="A0A318LD58"/>
<dbReference type="EMBL" id="QJKH01000005">
    <property type="protein sequence ID" value="PXX79547.1"/>
    <property type="molecule type" value="Genomic_DNA"/>
</dbReference>
<evidence type="ECO:0000259" key="3">
    <source>
        <dbReference type="Pfam" id="PF17853"/>
    </source>
</evidence>
<evidence type="ECO:0000313" key="5">
    <source>
        <dbReference type="Proteomes" id="UP000247612"/>
    </source>
</evidence>
<gene>
    <name evidence="4" type="ORF">DES51_10517</name>
</gene>
<protein>
    <submittedName>
        <fullName evidence="4">PucR-like helix-turn-helix protein</fullName>
    </submittedName>
</protein>
<evidence type="ECO:0000313" key="4">
    <source>
        <dbReference type="EMBL" id="PXX79547.1"/>
    </source>
</evidence>